<evidence type="ECO:0000313" key="2">
    <source>
        <dbReference type="EMBL" id="MFD2932594.1"/>
    </source>
</evidence>
<gene>
    <name evidence="2" type="ORF">ACFS25_02305</name>
</gene>
<dbReference type="Gene3D" id="3.30.70.100">
    <property type="match status" value="1"/>
</dbReference>
<dbReference type="SMART" id="SM01034">
    <property type="entry name" value="BLUF"/>
    <property type="match status" value="1"/>
</dbReference>
<dbReference type="EMBL" id="JBHUOM010000001">
    <property type="protein sequence ID" value="MFD2932594.1"/>
    <property type="molecule type" value="Genomic_DNA"/>
</dbReference>
<dbReference type="InterPro" id="IPR007024">
    <property type="entry name" value="BLUF_domain"/>
</dbReference>
<feature type="domain" description="BLUF" evidence="1">
    <location>
        <begin position="2"/>
        <end position="93"/>
    </location>
</feature>
<dbReference type="SUPFAM" id="SSF54975">
    <property type="entry name" value="Acylphosphatase/BLUF domain-like"/>
    <property type="match status" value="1"/>
</dbReference>
<proteinExistence type="predicted"/>
<dbReference type="RefSeq" id="WP_381496786.1">
    <property type="nucleotide sequence ID" value="NZ_JBHUOM010000001.1"/>
</dbReference>
<dbReference type="Pfam" id="PF04940">
    <property type="entry name" value="BLUF"/>
    <property type="match status" value="1"/>
</dbReference>
<organism evidence="2 3">
    <name type="scientific">Spirosoma flavum</name>
    <dbReference type="NCBI Taxonomy" id="2048557"/>
    <lineage>
        <taxon>Bacteria</taxon>
        <taxon>Pseudomonadati</taxon>
        <taxon>Bacteroidota</taxon>
        <taxon>Cytophagia</taxon>
        <taxon>Cytophagales</taxon>
        <taxon>Cytophagaceae</taxon>
        <taxon>Spirosoma</taxon>
    </lineage>
</organism>
<dbReference type="PROSITE" id="PS50925">
    <property type="entry name" value="BLUF"/>
    <property type="match status" value="1"/>
</dbReference>
<comment type="caution">
    <text evidence="2">The sequence shown here is derived from an EMBL/GenBank/DDBJ whole genome shotgun (WGS) entry which is preliminary data.</text>
</comment>
<reference evidence="3" key="1">
    <citation type="journal article" date="2019" name="Int. J. Syst. Evol. Microbiol.">
        <title>The Global Catalogue of Microorganisms (GCM) 10K type strain sequencing project: providing services to taxonomists for standard genome sequencing and annotation.</title>
        <authorList>
            <consortium name="The Broad Institute Genomics Platform"/>
            <consortium name="The Broad Institute Genome Sequencing Center for Infectious Disease"/>
            <person name="Wu L."/>
            <person name="Ma J."/>
        </authorList>
    </citation>
    <scope>NUCLEOTIDE SEQUENCE [LARGE SCALE GENOMIC DNA]</scope>
    <source>
        <strain evidence="3">KCTC 52490</strain>
    </source>
</reference>
<dbReference type="Proteomes" id="UP001597512">
    <property type="component" value="Unassembled WGS sequence"/>
</dbReference>
<protein>
    <submittedName>
        <fullName evidence="2">BLUF domain-containing protein</fullName>
    </submittedName>
</protein>
<evidence type="ECO:0000259" key="1">
    <source>
        <dbReference type="PROSITE" id="PS50925"/>
    </source>
</evidence>
<keyword evidence="3" id="KW-1185">Reference proteome</keyword>
<dbReference type="InterPro" id="IPR036046">
    <property type="entry name" value="Acylphosphatase-like_dom_sf"/>
</dbReference>
<accession>A0ABW6ACQ9</accession>
<sequence>MDHCIVYLSSAVEPLEKADLSILLLQSRRDNIAANITGVLLYAHGSIIQALEGNKAVVEGLYKRIEKDYRHKNVTLVLSRPITQRLFSSWAMGYETMTTHQLDEITTLMSLVKQKKSISEATSDHIVLKLIRNFFKDTSYLMFHNS</sequence>
<evidence type="ECO:0000313" key="3">
    <source>
        <dbReference type="Proteomes" id="UP001597512"/>
    </source>
</evidence>
<name>A0ABW6ACQ9_9BACT</name>